<dbReference type="PANTHER" id="PTHR24148:SF64">
    <property type="entry name" value="HETEROKARYON INCOMPATIBILITY DOMAIN-CONTAINING PROTEIN"/>
    <property type="match status" value="1"/>
</dbReference>
<organism evidence="1 2">
    <name type="scientific">Tothia fuscella</name>
    <dbReference type="NCBI Taxonomy" id="1048955"/>
    <lineage>
        <taxon>Eukaryota</taxon>
        <taxon>Fungi</taxon>
        <taxon>Dikarya</taxon>
        <taxon>Ascomycota</taxon>
        <taxon>Pezizomycotina</taxon>
        <taxon>Dothideomycetes</taxon>
        <taxon>Pleosporomycetidae</taxon>
        <taxon>Venturiales</taxon>
        <taxon>Cylindrosympodiaceae</taxon>
        <taxon>Tothia</taxon>
    </lineage>
</organism>
<accession>A0A9P4U1B9</accession>
<name>A0A9P4U1B9_9PEZI</name>
<dbReference type="OrthoDB" id="2157530at2759"/>
<evidence type="ECO:0000313" key="2">
    <source>
        <dbReference type="Proteomes" id="UP000800235"/>
    </source>
</evidence>
<dbReference type="AlphaFoldDB" id="A0A9P4U1B9"/>
<dbReference type="Proteomes" id="UP000800235">
    <property type="component" value="Unassembled WGS sequence"/>
</dbReference>
<dbReference type="PANTHER" id="PTHR24148">
    <property type="entry name" value="ANKYRIN REPEAT DOMAIN-CONTAINING PROTEIN 39 HOMOLOG-RELATED"/>
    <property type="match status" value="1"/>
</dbReference>
<evidence type="ECO:0008006" key="3">
    <source>
        <dbReference type="Google" id="ProtNLM"/>
    </source>
</evidence>
<evidence type="ECO:0000313" key="1">
    <source>
        <dbReference type="EMBL" id="KAF2433640.1"/>
    </source>
</evidence>
<sequence>MGTVKVLWKASKATDEIRVLHLNPGSLSLSGRLEHTTLSDHGNYEALSYVWGSPKKDEDLVLEDGSVLKITKSLSEALRDLCPKSTGASIRAKRVVTYIGAEADDSSLAIDFAYELHNYAAAHIHPDPRLHIKAEAVNLGLPPLHDPRWRAVRSLILRPWSSRSWCAQEFVLNKDVLMMCGRKEIADWHLIPGIVNLVFDRRLPVYLLPTHAEDPMSLRECLVQLWQFRRIFTRKPKGFDLLSLLRRTHSLGATDPRDKVYSLIGVAQDAKVLTVDVDYSLPVYSLYTETAGAILETYQSTDLLYSNLSRKSYRLPSWVPDWSTWLFGSHGTISPRWYNASGGTQALMTVDYDQAHLHIAGGLVDQLFHVGDCVGTYYGPDEHPDRQAWLQKQLLLVKELYPDDNNASEVFRDNVRRRLWYRSLCTISKGLFGAVPKAARKGDWVCMFEGTGSLFVVRSSNVKDRDELIGPAYVHGLMYGEVFKLEGFSSGTVTLV</sequence>
<proteinExistence type="predicted"/>
<dbReference type="InterPro" id="IPR052895">
    <property type="entry name" value="HetReg/Transcr_Mod"/>
</dbReference>
<protein>
    <recommendedName>
        <fullName evidence="3">Heterokaryon incompatibility domain-containing protein</fullName>
    </recommendedName>
</protein>
<keyword evidence="2" id="KW-1185">Reference proteome</keyword>
<gene>
    <name evidence="1" type="ORF">EJ08DRAFT_707209</name>
</gene>
<reference evidence="1" key="1">
    <citation type="journal article" date="2020" name="Stud. Mycol.">
        <title>101 Dothideomycetes genomes: a test case for predicting lifestyles and emergence of pathogens.</title>
        <authorList>
            <person name="Haridas S."/>
            <person name="Albert R."/>
            <person name="Binder M."/>
            <person name="Bloem J."/>
            <person name="Labutti K."/>
            <person name="Salamov A."/>
            <person name="Andreopoulos B."/>
            <person name="Baker S."/>
            <person name="Barry K."/>
            <person name="Bills G."/>
            <person name="Bluhm B."/>
            <person name="Cannon C."/>
            <person name="Castanera R."/>
            <person name="Culley D."/>
            <person name="Daum C."/>
            <person name="Ezra D."/>
            <person name="Gonzalez J."/>
            <person name="Henrissat B."/>
            <person name="Kuo A."/>
            <person name="Liang C."/>
            <person name="Lipzen A."/>
            <person name="Lutzoni F."/>
            <person name="Magnuson J."/>
            <person name="Mondo S."/>
            <person name="Nolan M."/>
            <person name="Ohm R."/>
            <person name="Pangilinan J."/>
            <person name="Park H.-J."/>
            <person name="Ramirez L."/>
            <person name="Alfaro M."/>
            <person name="Sun H."/>
            <person name="Tritt A."/>
            <person name="Yoshinaga Y."/>
            <person name="Zwiers L.-H."/>
            <person name="Turgeon B."/>
            <person name="Goodwin S."/>
            <person name="Spatafora J."/>
            <person name="Crous P."/>
            <person name="Grigoriev I."/>
        </authorList>
    </citation>
    <scope>NUCLEOTIDE SEQUENCE</scope>
    <source>
        <strain evidence="1">CBS 130266</strain>
    </source>
</reference>
<comment type="caution">
    <text evidence="1">The sequence shown here is derived from an EMBL/GenBank/DDBJ whole genome shotgun (WGS) entry which is preliminary data.</text>
</comment>
<dbReference type="EMBL" id="MU007020">
    <property type="protein sequence ID" value="KAF2433640.1"/>
    <property type="molecule type" value="Genomic_DNA"/>
</dbReference>